<proteinExistence type="predicted"/>
<reference evidence="2" key="1">
    <citation type="submission" date="2023-01" db="EMBL/GenBank/DDBJ databases">
        <title>Key to firefly adult light organ development and bioluminescence: homeobox transcription factors regulate luciferase expression and transportation to peroxisome.</title>
        <authorList>
            <person name="Fu X."/>
        </authorList>
    </citation>
    <scope>NUCLEOTIDE SEQUENCE [LARGE SCALE GENOMIC DNA]</scope>
</reference>
<comment type="caution">
    <text evidence="1">The sequence shown here is derived from an EMBL/GenBank/DDBJ whole genome shotgun (WGS) entry which is preliminary data.</text>
</comment>
<name>A0AAN7SB56_9COLE</name>
<sequence>MINTKPDVDYLLELVIGVEAGLDNIGSIISDAEKNHETDDENLEMLKSMLVQVEVEFKQAVDKLEQIVDPDKPKDNTSSLCKILQIA</sequence>
<evidence type="ECO:0000313" key="2">
    <source>
        <dbReference type="Proteomes" id="UP001353858"/>
    </source>
</evidence>
<dbReference type="Proteomes" id="UP001353858">
    <property type="component" value="Unassembled WGS sequence"/>
</dbReference>
<gene>
    <name evidence="1" type="ORF">RN001_015998</name>
</gene>
<keyword evidence="2" id="KW-1185">Reference proteome</keyword>
<dbReference type="AlphaFoldDB" id="A0AAN7SB56"/>
<organism evidence="1 2">
    <name type="scientific">Aquatica leii</name>
    <dbReference type="NCBI Taxonomy" id="1421715"/>
    <lineage>
        <taxon>Eukaryota</taxon>
        <taxon>Metazoa</taxon>
        <taxon>Ecdysozoa</taxon>
        <taxon>Arthropoda</taxon>
        <taxon>Hexapoda</taxon>
        <taxon>Insecta</taxon>
        <taxon>Pterygota</taxon>
        <taxon>Neoptera</taxon>
        <taxon>Endopterygota</taxon>
        <taxon>Coleoptera</taxon>
        <taxon>Polyphaga</taxon>
        <taxon>Elateriformia</taxon>
        <taxon>Elateroidea</taxon>
        <taxon>Lampyridae</taxon>
        <taxon>Luciolinae</taxon>
        <taxon>Aquatica</taxon>
    </lineage>
</organism>
<protein>
    <submittedName>
        <fullName evidence="1">Uncharacterized protein</fullName>
    </submittedName>
</protein>
<accession>A0AAN7SB56</accession>
<dbReference type="EMBL" id="JARPUR010000008">
    <property type="protein sequence ID" value="KAK4871874.1"/>
    <property type="molecule type" value="Genomic_DNA"/>
</dbReference>
<evidence type="ECO:0000313" key="1">
    <source>
        <dbReference type="EMBL" id="KAK4871874.1"/>
    </source>
</evidence>